<evidence type="ECO:0000313" key="3">
    <source>
        <dbReference type="Proteomes" id="UP000269539"/>
    </source>
</evidence>
<dbReference type="EMBL" id="QWIO01001372">
    <property type="protein sequence ID" value="RMY73083.1"/>
    <property type="molecule type" value="Genomic_DNA"/>
</dbReference>
<protein>
    <recommendedName>
        <fullName evidence="4">F-box domain-containing protein</fullName>
    </recommendedName>
</protein>
<comment type="caution">
    <text evidence="2">The sequence shown here is derived from an EMBL/GenBank/DDBJ whole genome shotgun (WGS) entry which is preliminary data.</text>
</comment>
<evidence type="ECO:0000256" key="1">
    <source>
        <dbReference type="SAM" id="MobiDB-lite"/>
    </source>
</evidence>
<dbReference type="AlphaFoldDB" id="A0A3M7E995"/>
<accession>A0A3M7E995</accession>
<dbReference type="VEuPathDB" id="FungiDB:BTJ68_15181"/>
<evidence type="ECO:0008006" key="4">
    <source>
        <dbReference type="Google" id="ProtNLM"/>
    </source>
</evidence>
<dbReference type="Proteomes" id="UP000269539">
    <property type="component" value="Unassembled WGS sequence"/>
</dbReference>
<feature type="compositionally biased region" description="Basic residues" evidence="1">
    <location>
        <begin position="1"/>
        <end position="10"/>
    </location>
</feature>
<gene>
    <name evidence="2" type="ORF">D0864_10300</name>
</gene>
<evidence type="ECO:0000313" key="2">
    <source>
        <dbReference type="EMBL" id="RMY73083.1"/>
    </source>
</evidence>
<name>A0A3M7E995_HORWE</name>
<proteinExistence type="predicted"/>
<feature type="region of interest" description="Disordered" evidence="1">
    <location>
        <begin position="1"/>
        <end position="23"/>
    </location>
</feature>
<reference evidence="2 3" key="1">
    <citation type="journal article" date="2018" name="BMC Genomics">
        <title>Genomic evidence for intraspecific hybridization in a clonal and extremely halotolerant yeast.</title>
        <authorList>
            <person name="Gostincar C."/>
            <person name="Stajich J.E."/>
            <person name="Zupancic J."/>
            <person name="Zalar P."/>
            <person name="Gunde-Cimerman N."/>
        </authorList>
    </citation>
    <scope>NUCLEOTIDE SEQUENCE [LARGE SCALE GENOMIC DNA]</scope>
    <source>
        <strain evidence="2 3">EXF-10513</strain>
    </source>
</reference>
<sequence>MTSPASKKRSAPAPDESAVTTAVKRRRRTDFGNSSMITRSQALSAARNAVLQTTELLENILYFLPMKDLLFAQRRSVPLQEALFLRPRELGVYWKLVKEPGVHRKLVKIKQEEYSQGRAGKVFQAAISNPLLCKAGEYSVSRANCANPNCTWSRRRPSARHPGASWRRMLIAQASSCFFGYYFGYAKSGAEIRTIAFPDDGNAGNVVGFVEEEEPSGRIMGWGGHVFTFPGVIFTTEEELEMDMLE</sequence>
<organism evidence="2 3">
    <name type="scientific">Hortaea werneckii</name>
    <name type="common">Black yeast</name>
    <name type="synonym">Cladosporium werneckii</name>
    <dbReference type="NCBI Taxonomy" id="91943"/>
    <lineage>
        <taxon>Eukaryota</taxon>
        <taxon>Fungi</taxon>
        <taxon>Dikarya</taxon>
        <taxon>Ascomycota</taxon>
        <taxon>Pezizomycotina</taxon>
        <taxon>Dothideomycetes</taxon>
        <taxon>Dothideomycetidae</taxon>
        <taxon>Mycosphaerellales</taxon>
        <taxon>Teratosphaeriaceae</taxon>
        <taxon>Hortaea</taxon>
    </lineage>
</organism>